<gene>
    <name evidence="3" type="ORF">MGMO_43c00090</name>
</gene>
<accession>V5BHW4</accession>
<organism evidence="3 4">
    <name type="scientific">Methyloglobulus morosus KoM1</name>
    <dbReference type="NCBI Taxonomy" id="1116472"/>
    <lineage>
        <taxon>Bacteria</taxon>
        <taxon>Pseudomonadati</taxon>
        <taxon>Pseudomonadota</taxon>
        <taxon>Gammaproteobacteria</taxon>
        <taxon>Methylococcales</taxon>
        <taxon>Methylococcaceae</taxon>
        <taxon>Methyloglobulus</taxon>
    </lineage>
</organism>
<name>V5BHW4_9GAMM</name>
<proteinExistence type="predicted"/>
<keyword evidence="2" id="KW-0812">Transmembrane</keyword>
<dbReference type="STRING" id="1116472.MGMO_43c00090"/>
<feature type="transmembrane region" description="Helical" evidence="2">
    <location>
        <begin position="12"/>
        <end position="30"/>
    </location>
</feature>
<keyword evidence="2" id="KW-0472">Membrane</keyword>
<comment type="caution">
    <text evidence="3">The sequence shown here is derived from an EMBL/GenBank/DDBJ whole genome shotgun (WGS) entry which is preliminary data.</text>
</comment>
<evidence type="ECO:0000313" key="3">
    <source>
        <dbReference type="EMBL" id="ESS72900.1"/>
    </source>
</evidence>
<dbReference type="Proteomes" id="UP000017842">
    <property type="component" value="Unassembled WGS sequence"/>
</dbReference>
<keyword evidence="2" id="KW-1133">Transmembrane helix</keyword>
<evidence type="ECO:0000256" key="2">
    <source>
        <dbReference type="SAM" id="Phobius"/>
    </source>
</evidence>
<sequence length="187" mass="20662">MQVPENFESPIKLAVIRIFLVLIMPMFAISCSDDPFLPSSEFADLPSQTKEILINNGRYDKPYETLGPIEYTLKTSIPTPVNQIGLRNQAIAILKQEASAKYSAKTDAIVDVKVVESIEESDDEKLNIIEVSGIAIAFIPEPKPVTKQKIRPKAKPSPNKTKPLKNGSGKTQAEDQDIEITPSELLK</sequence>
<dbReference type="AlphaFoldDB" id="V5BHW4"/>
<evidence type="ECO:0000313" key="4">
    <source>
        <dbReference type="Proteomes" id="UP000017842"/>
    </source>
</evidence>
<keyword evidence="4" id="KW-1185">Reference proteome</keyword>
<reference evidence="3 4" key="1">
    <citation type="journal article" date="2013" name="Genome Announc.">
        <title>Draft Genome Sequence of the Methanotrophic Gammaproteobacterium Methyloglobulus morosus DSM 22980 Strain KoM1.</title>
        <authorList>
            <person name="Poehlein A."/>
            <person name="Deutzmann J.S."/>
            <person name="Daniel R."/>
            <person name="Simeonova D.D."/>
        </authorList>
    </citation>
    <scope>NUCLEOTIDE SEQUENCE [LARGE SCALE GENOMIC DNA]</scope>
    <source>
        <strain evidence="3 4">KoM1</strain>
    </source>
</reference>
<feature type="region of interest" description="Disordered" evidence="1">
    <location>
        <begin position="145"/>
        <end position="187"/>
    </location>
</feature>
<evidence type="ECO:0000256" key="1">
    <source>
        <dbReference type="SAM" id="MobiDB-lite"/>
    </source>
</evidence>
<protein>
    <submittedName>
        <fullName evidence="3">Uncharacterized protein</fullName>
    </submittedName>
</protein>
<dbReference type="EMBL" id="AYLO01000042">
    <property type="protein sequence ID" value="ESS72900.1"/>
    <property type="molecule type" value="Genomic_DNA"/>
</dbReference>